<keyword evidence="2" id="KW-1185">Reference proteome</keyword>
<dbReference type="RefSeq" id="WP_126625516.1">
    <property type="nucleotide sequence ID" value="NZ_BIFT01000001.1"/>
</dbReference>
<evidence type="ECO:0000313" key="2">
    <source>
        <dbReference type="Proteomes" id="UP000287171"/>
    </source>
</evidence>
<evidence type="ECO:0008006" key="3">
    <source>
        <dbReference type="Google" id="ProtNLM"/>
    </source>
</evidence>
<comment type="caution">
    <text evidence="1">The sequence shown here is derived from an EMBL/GenBank/DDBJ whole genome shotgun (WGS) entry which is preliminary data.</text>
</comment>
<dbReference type="AlphaFoldDB" id="A0A402B0I8"/>
<gene>
    <name evidence="1" type="ORF">KDA_03360</name>
</gene>
<sequence length="253" mass="26994">MSTNDDRSLDNAKSTLLEMISAQRARRTVLKGAVASLASFTALGTGAFIDTEAVFADGSRTKLQKILDTLVTVEQLAVTTYNNAFTGAAALGITGDNLTHLQTALIEEQIHELFLESLGAQTLSSSFSYPNGAQTFTDLATFIDTQQALENAFNSAYLAASVEAAKLNAYRLAQIFGQMACIEAEHRVLGRVIAGAQPANNYAYAPILVKSVADTIDLLTTAGFLAPATGNTYTYGQVSTSLPNIEYRMPFTV</sequence>
<name>A0A402B0I8_9CHLR</name>
<evidence type="ECO:0000313" key="1">
    <source>
        <dbReference type="EMBL" id="GCE24852.1"/>
    </source>
</evidence>
<dbReference type="Proteomes" id="UP000287171">
    <property type="component" value="Unassembled WGS sequence"/>
</dbReference>
<dbReference type="OrthoDB" id="148321at2"/>
<reference evidence="2" key="1">
    <citation type="submission" date="2018-12" db="EMBL/GenBank/DDBJ databases">
        <title>Tengunoibacter tsumagoiensis gen. nov., sp. nov., Dictyobacter kobayashii sp. nov., D. alpinus sp. nov., and D. joshuensis sp. nov. and description of Dictyobacteraceae fam. nov. within the order Ktedonobacterales isolated from Tengu-no-mugimeshi.</title>
        <authorList>
            <person name="Wang C.M."/>
            <person name="Zheng Y."/>
            <person name="Sakai Y."/>
            <person name="Toyoda A."/>
            <person name="Minakuchi Y."/>
            <person name="Abe K."/>
            <person name="Yokota A."/>
            <person name="Yabe S."/>
        </authorList>
    </citation>
    <scope>NUCLEOTIDE SEQUENCE [LARGE SCALE GENOMIC DNA]</scope>
    <source>
        <strain evidence="2">Uno16</strain>
    </source>
</reference>
<dbReference type="Pfam" id="PF13668">
    <property type="entry name" value="Ferritin_2"/>
    <property type="match status" value="1"/>
</dbReference>
<dbReference type="EMBL" id="BIFT01000001">
    <property type="protein sequence ID" value="GCE24852.1"/>
    <property type="molecule type" value="Genomic_DNA"/>
</dbReference>
<proteinExistence type="predicted"/>
<organism evidence="1 2">
    <name type="scientific">Dictyobacter alpinus</name>
    <dbReference type="NCBI Taxonomy" id="2014873"/>
    <lineage>
        <taxon>Bacteria</taxon>
        <taxon>Bacillati</taxon>
        <taxon>Chloroflexota</taxon>
        <taxon>Ktedonobacteria</taxon>
        <taxon>Ktedonobacterales</taxon>
        <taxon>Dictyobacteraceae</taxon>
        <taxon>Dictyobacter</taxon>
    </lineage>
</organism>
<protein>
    <recommendedName>
        <fullName evidence="3">Ferritin-like domain-containing protein</fullName>
    </recommendedName>
</protein>
<accession>A0A402B0I8</accession>